<evidence type="ECO:0000313" key="1">
    <source>
        <dbReference type="EMBL" id="KAJ8668587.1"/>
    </source>
</evidence>
<organism evidence="1 2">
    <name type="scientific">Eretmocerus hayati</name>
    <dbReference type="NCBI Taxonomy" id="131215"/>
    <lineage>
        <taxon>Eukaryota</taxon>
        <taxon>Metazoa</taxon>
        <taxon>Ecdysozoa</taxon>
        <taxon>Arthropoda</taxon>
        <taxon>Hexapoda</taxon>
        <taxon>Insecta</taxon>
        <taxon>Pterygota</taxon>
        <taxon>Neoptera</taxon>
        <taxon>Endopterygota</taxon>
        <taxon>Hymenoptera</taxon>
        <taxon>Apocrita</taxon>
        <taxon>Proctotrupomorpha</taxon>
        <taxon>Chalcidoidea</taxon>
        <taxon>Aphelinidae</taxon>
        <taxon>Aphelininae</taxon>
        <taxon>Eretmocerus</taxon>
    </lineage>
</organism>
<keyword evidence="2" id="KW-1185">Reference proteome</keyword>
<name>A0ACC2NBZ1_9HYME</name>
<accession>A0ACC2NBZ1</accession>
<protein>
    <submittedName>
        <fullName evidence="1">Uncharacterized protein</fullName>
    </submittedName>
</protein>
<sequence length="106" mass="11468">MVIKDLVAEERLSAGYTGARVHWRSWIPRVFAQGAMLGWECSESTYHTERSKPAPLWDNRRSSGLVLGSSTGGPGINKTQPGSLSCGANLQPGFLKPLRAEDQAGL</sequence>
<reference evidence="1" key="1">
    <citation type="submission" date="2023-04" db="EMBL/GenBank/DDBJ databases">
        <title>A chromosome-level genome assembly of the parasitoid wasp Eretmocerus hayati.</title>
        <authorList>
            <person name="Zhong Y."/>
            <person name="Liu S."/>
            <person name="Liu Y."/>
        </authorList>
    </citation>
    <scope>NUCLEOTIDE SEQUENCE</scope>
    <source>
        <strain evidence="1">ZJU_SS_LIU_2023</strain>
    </source>
</reference>
<proteinExistence type="predicted"/>
<comment type="caution">
    <text evidence="1">The sequence shown here is derived from an EMBL/GenBank/DDBJ whole genome shotgun (WGS) entry which is preliminary data.</text>
</comment>
<dbReference type="EMBL" id="CM056744">
    <property type="protein sequence ID" value="KAJ8668587.1"/>
    <property type="molecule type" value="Genomic_DNA"/>
</dbReference>
<dbReference type="Proteomes" id="UP001239111">
    <property type="component" value="Chromosome 4"/>
</dbReference>
<evidence type="ECO:0000313" key="2">
    <source>
        <dbReference type="Proteomes" id="UP001239111"/>
    </source>
</evidence>
<gene>
    <name evidence="1" type="ORF">QAD02_010250</name>
</gene>